<reference evidence="3 4" key="1">
    <citation type="submission" date="2016-10" db="EMBL/GenBank/DDBJ databases">
        <authorList>
            <person name="de Groot N.N."/>
        </authorList>
    </citation>
    <scope>NUCLEOTIDE SEQUENCE [LARGE SCALE GENOMIC DNA]</scope>
    <source>
        <strain evidence="3 4">DSM 14858</strain>
    </source>
</reference>
<dbReference type="EC" id="3.5.1.88" evidence="2"/>
<dbReference type="PIRSF" id="PIRSF004749">
    <property type="entry name" value="Pep_def"/>
    <property type="match status" value="1"/>
</dbReference>
<dbReference type="InterPro" id="IPR036821">
    <property type="entry name" value="Peptide_deformylase_sf"/>
</dbReference>
<evidence type="ECO:0000256" key="1">
    <source>
        <dbReference type="ARBA" id="ARBA00010759"/>
    </source>
</evidence>
<accession>A0A1H7JLP5</accession>
<gene>
    <name evidence="2" type="primary">def</name>
    <name evidence="3" type="ORF">SAMN04488526_1378</name>
</gene>
<dbReference type="SUPFAM" id="SSF56420">
    <property type="entry name" value="Peptide deformylase"/>
    <property type="match status" value="1"/>
</dbReference>
<feature type="active site" evidence="2">
    <location>
        <position position="131"/>
    </location>
</feature>
<comment type="catalytic activity">
    <reaction evidence="2">
        <text>N-terminal N-formyl-L-methionyl-[peptide] + H2O = N-terminal L-methionyl-[peptide] + formate</text>
        <dbReference type="Rhea" id="RHEA:24420"/>
        <dbReference type="Rhea" id="RHEA-COMP:10639"/>
        <dbReference type="Rhea" id="RHEA-COMP:10640"/>
        <dbReference type="ChEBI" id="CHEBI:15377"/>
        <dbReference type="ChEBI" id="CHEBI:15740"/>
        <dbReference type="ChEBI" id="CHEBI:49298"/>
        <dbReference type="ChEBI" id="CHEBI:64731"/>
        <dbReference type="EC" id="3.5.1.88"/>
    </reaction>
</comment>
<dbReference type="HAMAP" id="MF_00163">
    <property type="entry name" value="Pep_deformylase"/>
    <property type="match status" value="1"/>
</dbReference>
<dbReference type="Proteomes" id="UP000199283">
    <property type="component" value="Unassembled WGS sequence"/>
</dbReference>
<keyword evidence="2" id="KW-0648">Protein biosynthesis</keyword>
<dbReference type="STRING" id="188906.SAMN04488526_1378"/>
<evidence type="ECO:0000313" key="3">
    <source>
        <dbReference type="EMBL" id="SEK74375.1"/>
    </source>
</evidence>
<dbReference type="PANTHER" id="PTHR10458:SF22">
    <property type="entry name" value="PEPTIDE DEFORMYLASE"/>
    <property type="match status" value="1"/>
</dbReference>
<feature type="binding site" evidence="2">
    <location>
        <position position="130"/>
    </location>
    <ligand>
        <name>Fe cation</name>
        <dbReference type="ChEBI" id="CHEBI:24875"/>
    </ligand>
</feature>
<dbReference type="CDD" id="cd00487">
    <property type="entry name" value="Pep_deformylase"/>
    <property type="match status" value="1"/>
</dbReference>
<feature type="binding site" evidence="2">
    <location>
        <position position="89"/>
    </location>
    <ligand>
        <name>Fe cation</name>
        <dbReference type="ChEBI" id="CHEBI:24875"/>
    </ligand>
</feature>
<comment type="similarity">
    <text evidence="1 2">Belongs to the polypeptide deformylase family.</text>
</comment>
<protein>
    <recommendedName>
        <fullName evidence="2">Peptide deformylase</fullName>
        <shortName evidence="2">PDF</shortName>
        <ecNumber evidence="2">3.5.1.88</ecNumber>
    </recommendedName>
    <alternativeName>
        <fullName evidence="2">Polypeptide deformylase</fullName>
    </alternativeName>
</protein>
<keyword evidence="2" id="KW-0408">Iron</keyword>
<comment type="cofactor">
    <cofactor evidence="2">
        <name>Fe(2+)</name>
        <dbReference type="ChEBI" id="CHEBI:29033"/>
    </cofactor>
    <text evidence="2">Binds 1 Fe(2+) ion.</text>
</comment>
<keyword evidence="4" id="KW-1185">Reference proteome</keyword>
<organism evidence="3 4">
    <name type="scientific">Jannaschia helgolandensis</name>
    <dbReference type="NCBI Taxonomy" id="188906"/>
    <lineage>
        <taxon>Bacteria</taxon>
        <taxon>Pseudomonadati</taxon>
        <taxon>Pseudomonadota</taxon>
        <taxon>Alphaproteobacteria</taxon>
        <taxon>Rhodobacterales</taxon>
        <taxon>Roseobacteraceae</taxon>
        <taxon>Jannaschia</taxon>
    </lineage>
</organism>
<dbReference type="InterPro" id="IPR023635">
    <property type="entry name" value="Peptide_deformylase"/>
</dbReference>
<dbReference type="Pfam" id="PF01327">
    <property type="entry name" value="Pep_deformylase"/>
    <property type="match status" value="1"/>
</dbReference>
<keyword evidence="2" id="KW-0378">Hydrolase</keyword>
<evidence type="ECO:0000256" key="2">
    <source>
        <dbReference type="HAMAP-Rule" id="MF_00163"/>
    </source>
</evidence>
<dbReference type="RefSeq" id="WP_092760923.1">
    <property type="nucleotide sequence ID" value="NZ_FNZQ01000001.1"/>
</dbReference>
<dbReference type="PRINTS" id="PR01576">
    <property type="entry name" value="PDEFORMYLASE"/>
</dbReference>
<dbReference type="GO" id="GO:0046872">
    <property type="term" value="F:metal ion binding"/>
    <property type="evidence" value="ECO:0007669"/>
    <property type="project" value="UniProtKB-KW"/>
</dbReference>
<sequence length="148" mass="15996">MILPILLSPDPVLNVRCTPVVGDRTDLARDMLDTMYAAPGRGLAGPQVGVTERIFVMDASWKEGLPDPRVFVNPEITAREGAQVNTEGCLSIPDMPRRIARPASVTLAFDGVKGRRSEVFTGMAAACICHEMDHLDGILITDLPEAPE</sequence>
<dbReference type="PANTHER" id="PTHR10458">
    <property type="entry name" value="PEPTIDE DEFORMYLASE"/>
    <property type="match status" value="1"/>
</dbReference>
<dbReference type="GO" id="GO:0042586">
    <property type="term" value="F:peptide deformylase activity"/>
    <property type="evidence" value="ECO:0007669"/>
    <property type="project" value="UniProtKB-UniRule"/>
</dbReference>
<dbReference type="AlphaFoldDB" id="A0A1H7JLP5"/>
<name>A0A1H7JLP5_9RHOB</name>
<proteinExistence type="inferred from homology"/>
<evidence type="ECO:0000313" key="4">
    <source>
        <dbReference type="Proteomes" id="UP000199283"/>
    </source>
</evidence>
<dbReference type="OrthoDB" id="9804313at2"/>
<comment type="function">
    <text evidence="2">Removes the formyl group from the N-terminal Met of newly synthesized proteins. Requires at least a dipeptide for an efficient rate of reaction. N-terminal L-methionine is a prerequisite for activity but the enzyme has broad specificity at other positions.</text>
</comment>
<dbReference type="Gene3D" id="3.90.45.10">
    <property type="entry name" value="Peptide deformylase"/>
    <property type="match status" value="1"/>
</dbReference>
<dbReference type="EMBL" id="FNZQ01000001">
    <property type="protein sequence ID" value="SEK74375.1"/>
    <property type="molecule type" value="Genomic_DNA"/>
</dbReference>
<dbReference type="GO" id="GO:0006412">
    <property type="term" value="P:translation"/>
    <property type="evidence" value="ECO:0007669"/>
    <property type="project" value="UniProtKB-UniRule"/>
</dbReference>
<keyword evidence="2" id="KW-0479">Metal-binding</keyword>
<feature type="binding site" evidence="2">
    <location>
        <position position="134"/>
    </location>
    <ligand>
        <name>Fe cation</name>
        <dbReference type="ChEBI" id="CHEBI:24875"/>
    </ligand>
</feature>